<feature type="domain" description="DUF7379" evidence="1">
    <location>
        <begin position="4"/>
        <end position="106"/>
    </location>
</feature>
<dbReference type="Pfam" id="PF24096">
    <property type="entry name" value="DUF7379"/>
    <property type="match status" value="1"/>
</dbReference>
<dbReference type="SUPFAM" id="SSF53474">
    <property type="entry name" value="alpha/beta-Hydrolases"/>
    <property type="match status" value="1"/>
</dbReference>
<organism evidence="2 3">
    <name type="scientific">Pseudoalteromonas espejiana</name>
    <dbReference type="NCBI Taxonomy" id="28107"/>
    <lineage>
        <taxon>Bacteria</taxon>
        <taxon>Pseudomonadati</taxon>
        <taxon>Pseudomonadota</taxon>
        <taxon>Gammaproteobacteria</taxon>
        <taxon>Alteromonadales</taxon>
        <taxon>Pseudoalteromonadaceae</taxon>
        <taxon>Pseudoalteromonas</taxon>
    </lineage>
</organism>
<evidence type="ECO:0000259" key="1">
    <source>
        <dbReference type="Pfam" id="PF24096"/>
    </source>
</evidence>
<dbReference type="PANTHER" id="PTHR37946:SF1">
    <property type="entry name" value="SLL1969 PROTEIN"/>
    <property type="match status" value="1"/>
</dbReference>
<protein>
    <recommendedName>
        <fullName evidence="1">DUF7379 domain-containing protein</fullName>
    </recommendedName>
</protein>
<reference evidence="2 3" key="1">
    <citation type="submission" date="2019-07" db="EMBL/GenBank/DDBJ databases">
        <title>Whole genome shotgun sequence of Pseudoalteromonas espejiana NBRC 102222.</title>
        <authorList>
            <person name="Hosoyama A."/>
            <person name="Uohara A."/>
            <person name="Ohji S."/>
            <person name="Ichikawa N."/>
        </authorList>
    </citation>
    <scope>NUCLEOTIDE SEQUENCE [LARGE SCALE GENOMIC DNA]</scope>
    <source>
        <strain evidence="2 3">NBRC 102222</strain>
    </source>
</reference>
<dbReference type="InterPro" id="IPR055803">
    <property type="entry name" value="DUF7379"/>
</dbReference>
<gene>
    <name evidence="2" type="ORF">PES01_23100</name>
</gene>
<dbReference type="InterPro" id="IPR029058">
    <property type="entry name" value="AB_hydrolase_fold"/>
</dbReference>
<evidence type="ECO:0000313" key="2">
    <source>
        <dbReference type="EMBL" id="GEK55465.1"/>
    </source>
</evidence>
<dbReference type="EMBL" id="BJUM01000020">
    <property type="protein sequence ID" value="GEK55465.1"/>
    <property type="molecule type" value="Genomic_DNA"/>
</dbReference>
<dbReference type="PANTHER" id="PTHR37946">
    <property type="entry name" value="SLL1969 PROTEIN"/>
    <property type="match status" value="1"/>
</dbReference>
<name>A0A510XWP2_9GAMM</name>
<dbReference type="AlphaFoldDB" id="A0A510XWP2"/>
<keyword evidence="3" id="KW-1185">Reference proteome</keyword>
<evidence type="ECO:0000313" key="3">
    <source>
        <dbReference type="Proteomes" id="UP000321419"/>
    </source>
</evidence>
<proteinExistence type="predicted"/>
<dbReference type="Proteomes" id="UP000321419">
    <property type="component" value="Unassembled WGS sequence"/>
</dbReference>
<accession>A0A510XWP2</accession>
<comment type="caution">
    <text evidence="2">The sequence shown here is derived from an EMBL/GenBank/DDBJ whole genome shotgun (WGS) entry which is preliminary data.</text>
</comment>
<dbReference type="Gene3D" id="3.40.50.1820">
    <property type="entry name" value="alpha/beta hydrolase"/>
    <property type="match status" value="1"/>
</dbReference>
<sequence>MLHFAQQLKNANYKVCSLNYDSIGESVEDVLAQTTTQINACISNASKIHFVGHSLGGLVIRAYLQNNVTVLNNNTLGKVVLIGTPNKGSELANHLKGSWLMRLGGGISQSLITGSNSLGNKISELSLNLGVIAGNKASSLTQDYFNSENDGLVSVESTKLRAC</sequence>